<sequence>MDFLARAHVDRETLEIWIEEEWLVPSQTTPERTFTEADLARVQLIRDLTDDLGVNAEGVGVVLSLVDQVHGLRNVLAEVLSTAREPRG</sequence>
<dbReference type="Proteomes" id="UP000092498">
    <property type="component" value="Chromosome"/>
</dbReference>
<evidence type="ECO:0000313" key="2">
    <source>
        <dbReference type="Proteomes" id="UP000092498"/>
    </source>
</evidence>
<reference evidence="1 2" key="1">
    <citation type="submission" date="2015-11" db="EMBL/GenBank/DDBJ databases">
        <title>Whole-Genome Sequence of Candidatus Oderbacter manganicum from the National Park Lower Oder Valley, Germany.</title>
        <authorList>
            <person name="Braun B."/>
            <person name="Liere K."/>
            <person name="Szewzyk U."/>
        </authorList>
    </citation>
    <scope>NUCLEOTIDE SEQUENCE [LARGE SCALE GENOMIC DNA]</scope>
    <source>
        <strain evidence="1 2">OTSz_A_272</strain>
    </source>
</reference>
<dbReference type="SUPFAM" id="SSF46955">
    <property type="entry name" value="Putative DNA-binding domain"/>
    <property type="match status" value="1"/>
</dbReference>
<dbReference type="OrthoDB" id="9800876at2"/>
<gene>
    <name evidence="1" type="ORF">ATE48_07905</name>
</gene>
<evidence type="ECO:0008006" key="3">
    <source>
        <dbReference type="Google" id="ProtNLM"/>
    </source>
</evidence>
<proteinExistence type="predicted"/>
<dbReference type="AlphaFoldDB" id="A0A1B1AN36"/>
<dbReference type="Gene3D" id="1.10.1660.10">
    <property type="match status" value="1"/>
</dbReference>
<dbReference type="KEGG" id="cbot:ATE48_07905"/>
<dbReference type="InterPro" id="IPR009061">
    <property type="entry name" value="DNA-bd_dom_put_sf"/>
</dbReference>
<accession>A0A1B1AN36</accession>
<organism evidence="1 2">
    <name type="scientific">Candidatus Viadribacter manganicus</name>
    <dbReference type="NCBI Taxonomy" id="1759059"/>
    <lineage>
        <taxon>Bacteria</taxon>
        <taxon>Pseudomonadati</taxon>
        <taxon>Pseudomonadota</taxon>
        <taxon>Alphaproteobacteria</taxon>
        <taxon>Hyphomonadales</taxon>
        <taxon>Hyphomonadaceae</taxon>
        <taxon>Candidatus Viadribacter</taxon>
    </lineage>
</organism>
<dbReference type="EMBL" id="CP013244">
    <property type="protein sequence ID" value="ANP47988.1"/>
    <property type="molecule type" value="Genomic_DNA"/>
</dbReference>
<dbReference type="Pfam" id="PF13591">
    <property type="entry name" value="MerR_2"/>
    <property type="match status" value="1"/>
</dbReference>
<dbReference type="STRING" id="1759059.ATE48_07905"/>
<evidence type="ECO:0000313" key="1">
    <source>
        <dbReference type="EMBL" id="ANP47988.1"/>
    </source>
</evidence>
<keyword evidence="2" id="KW-1185">Reference proteome</keyword>
<name>A0A1B1AN36_9PROT</name>
<protein>
    <recommendedName>
        <fullName evidence="3">MerR family transcriptional regulator</fullName>
    </recommendedName>
</protein>
<dbReference type="InParanoid" id="A0A1B1AN36"/>